<dbReference type="Proteomes" id="UP000182057">
    <property type="component" value="Unassembled WGS sequence"/>
</dbReference>
<dbReference type="EMBL" id="FMMM01000029">
    <property type="protein sequence ID" value="SCQ19831.1"/>
    <property type="molecule type" value="Genomic_DNA"/>
</dbReference>
<organism evidence="2 3">
    <name type="scientific">Tannerella forsythia</name>
    <name type="common">Bacteroides forsythus</name>
    <dbReference type="NCBI Taxonomy" id="28112"/>
    <lineage>
        <taxon>Bacteria</taxon>
        <taxon>Pseudomonadati</taxon>
        <taxon>Bacteroidota</taxon>
        <taxon>Bacteroidia</taxon>
        <taxon>Bacteroidales</taxon>
        <taxon>Tannerellaceae</taxon>
        <taxon>Tannerella</taxon>
    </lineage>
</organism>
<evidence type="ECO:0000313" key="3">
    <source>
        <dbReference type="Proteomes" id="UP000182057"/>
    </source>
</evidence>
<dbReference type="AlphaFoldDB" id="A0A1D3UI95"/>
<dbReference type="Pfam" id="PF14734">
    <property type="entry name" value="DUF4469"/>
    <property type="match status" value="1"/>
</dbReference>
<evidence type="ECO:0000313" key="2">
    <source>
        <dbReference type="EMBL" id="SCQ19831.1"/>
    </source>
</evidence>
<evidence type="ECO:0000259" key="1">
    <source>
        <dbReference type="Pfam" id="PF14734"/>
    </source>
</evidence>
<protein>
    <recommendedName>
        <fullName evidence="1">DUF4469 domain-containing protein</fullName>
    </recommendedName>
</protein>
<dbReference type="Gene3D" id="2.70.50.70">
    <property type="match status" value="1"/>
</dbReference>
<reference evidence="2 3" key="1">
    <citation type="submission" date="2016-09" db="EMBL/GenBank/DDBJ databases">
        <authorList>
            <person name="Capua I."/>
            <person name="De Benedictis P."/>
            <person name="Joannis T."/>
            <person name="Lombin L.H."/>
            <person name="Cattoli G."/>
        </authorList>
    </citation>
    <scope>NUCLEOTIDE SEQUENCE [LARGE SCALE GENOMIC DNA]</scope>
    <source>
        <strain evidence="2 3">UB20</strain>
    </source>
</reference>
<gene>
    <name evidence="2" type="ORF">TFUB20_00830</name>
</gene>
<feature type="domain" description="DUF4469" evidence="1">
    <location>
        <begin position="89"/>
        <end position="138"/>
    </location>
</feature>
<accession>A0A1D3UI95</accession>
<dbReference type="InterPro" id="IPR027824">
    <property type="entry name" value="DUF4469"/>
</dbReference>
<name>A0A1D3UI95_TANFO</name>
<sequence length="149" mass="16754">MKGRGRQTLSITLRTDAHAATNRVSHPDTRPITPQFTPPLFTFINTYIITPYVSVCHMRSNGRCVSFHHKNKAIMKKTVFLAADICHSAATKVDEGDIVVNNPSELMIIIPALPAGTYQLEVTTQYSMGKQWLKEQRTSNKRVREDING</sequence>
<proteinExistence type="predicted"/>